<proteinExistence type="predicted"/>
<organism evidence="2 3">
    <name type="scientific">Streptomyces zhihengii</name>
    <dbReference type="NCBI Taxonomy" id="1818004"/>
    <lineage>
        <taxon>Bacteria</taxon>
        <taxon>Bacillati</taxon>
        <taxon>Actinomycetota</taxon>
        <taxon>Actinomycetes</taxon>
        <taxon>Kitasatosporales</taxon>
        <taxon>Streptomycetaceae</taxon>
        <taxon>Streptomyces</taxon>
    </lineage>
</organism>
<dbReference type="Proteomes" id="UP000664109">
    <property type="component" value="Unassembled WGS sequence"/>
</dbReference>
<feature type="domain" description="Amidohydrolase 3" evidence="1">
    <location>
        <begin position="71"/>
        <end position="529"/>
    </location>
</feature>
<dbReference type="InterPro" id="IPR023100">
    <property type="entry name" value="D-aminoacylase_insert_dom_sf"/>
</dbReference>
<dbReference type="InterPro" id="IPR032466">
    <property type="entry name" value="Metal_Hydrolase"/>
</dbReference>
<dbReference type="Gene3D" id="3.30.1490.130">
    <property type="entry name" value="D-aminoacylase. Domain 3"/>
    <property type="match status" value="1"/>
</dbReference>
<sequence>MPDQTAAPDTATAPDTVTGPDFATVPYDLLITGGTVIDGTGAAPRRADVAVRGDRVVRVGDPEPDARAVTTLDATGLAVTPGFVDLHSHADFSVLAMPDAEACLRQGVTTLVTGNCGLSPFPNPAAEAPADPAPGTLGGGGWADLDAFAAAVDAARPAVNIAPLVGHGALRTAVTGAARTPAGPAELDAMRALLATAAEQGAFGMSTGLIYAPGSFAGTDEITALAAEAARRGLLYATHMRDEGDKVTEAVEEALEVARASGVRLQISHLKAMGPANHGKVRTALALIDAAAAEGLDVACDVYPYTASSTRLTSRLPDWAMDGGTDALVDRLADPGTRARVLDDLRPAVGRTFLPEGVVLAMTGPGRYSDRIGDSIADIARDEGVEPAEAVLEVLAAHRGEVMIVNHAMAEDDVDTVLRHPGSAVASDGWVLNAPGEGHPHPRNFGTFARVVGHYVREQRVLELADAIRKMTSLPASRLPLPGRGTLAAGQIADLVVLDPEAVADRATFADPWQYAVGVRDVFVSGTCVLRDGHTTGARPGRTLRREPAAV</sequence>
<dbReference type="SUPFAM" id="SSF51338">
    <property type="entry name" value="Composite domain of metallo-dependent hydrolases"/>
    <property type="match status" value="1"/>
</dbReference>
<dbReference type="Gene3D" id="3.20.20.140">
    <property type="entry name" value="Metal-dependent hydrolases"/>
    <property type="match status" value="1"/>
</dbReference>
<protein>
    <submittedName>
        <fullName evidence="2">D-aminoacylase</fullName>
    </submittedName>
</protein>
<dbReference type="SUPFAM" id="SSF51556">
    <property type="entry name" value="Metallo-dependent hydrolases"/>
    <property type="match status" value="1"/>
</dbReference>
<dbReference type="InterPro" id="IPR050378">
    <property type="entry name" value="Metallo-dep_Hydrolases_sf"/>
</dbReference>
<dbReference type="RefSeq" id="WP_205372479.1">
    <property type="nucleotide sequence ID" value="NZ_JAFEJA010000001.1"/>
</dbReference>
<evidence type="ECO:0000313" key="2">
    <source>
        <dbReference type="EMBL" id="MBM9618181.1"/>
    </source>
</evidence>
<dbReference type="InterPro" id="IPR011059">
    <property type="entry name" value="Metal-dep_hydrolase_composite"/>
</dbReference>
<reference evidence="2 3" key="1">
    <citation type="journal article" date="2016" name="Arch. Microbiol.">
        <title>Streptomyces zhihengii sp. nov., isolated from rhizospheric soil of Psammosilene tunicoides.</title>
        <authorList>
            <person name="Huang M.J."/>
            <person name="Fei J.J."/>
            <person name="Salam N."/>
            <person name="Kim C.J."/>
            <person name="Hozzein W.N."/>
            <person name="Xiao M."/>
            <person name="Huang H.Q."/>
            <person name="Li W.J."/>
        </authorList>
    </citation>
    <scope>NUCLEOTIDE SEQUENCE [LARGE SCALE GENOMIC DNA]</scope>
    <source>
        <strain evidence="2 3">YIM T102</strain>
    </source>
</reference>
<dbReference type="PANTHER" id="PTHR11647:SF1">
    <property type="entry name" value="COLLAPSIN RESPONSE MEDIATOR PROTEIN"/>
    <property type="match status" value="1"/>
</dbReference>
<dbReference type="PANTHER" id="PTHR11647">
    <property type="entry name" value="HYDRANTOINASE/DIHYDROPYRIMIDINASE FAMILY MEMBER"/>
    <property type="match status" value="1"/>
</dbReference>
<name>A0ABS2UKY5_9ACTN</name>
<gene>
    <name evidence="2" type="ORF">JE024_05385</name>
</gene>
<dbReference type="Gene3D" id="2.30.40.10">
    <property type="entry name" value="Urease, subunit C, domain 1"/>
    <property type="match status" value="1"/>
</dbReference>
<dbReference type="EMBL" id="JAFEJA010000001">
    <property type="protein sequence ID" value="MBM9618181.1"/>
    <property type="molecule type" value="Genomic_DNA"/>
</dbReference>
<keyword evidence="3" id="KW-1185">Reference proteome</keyword>
<accession>A0ABS2UKY5</accession>
<dbReference type="CDD" id="cd01297">
    <property type="entry name" value="D-aminoacylase"/>
    <property type="match status" value="1"/>
</dbReference>
<comment type="caution">
    <text evidence="2">The sequence shown here is derived from an EMBL/GenBank/DDBJ whole genome shotgun (WGS) entry which is preliminary data.</text>
</comment>
<evidence type="ECO:0000259" key="1">
    <source>
        <dbReference type="Pfam" id="PF07969"/>
    </source>
</evidence>
<evidence type="ECO:0000313" key="3">
    <source>
        <dbReference type="Proteomes" id="UP000664109"/>
    </source>
</evidence>
<dbReference type="InterPro" id="IPR013108">
    <property type="entry name" value="Amidohydro_3"/>
</dbReference>
<dbReference type="Pfam" id="PF07969">
    <property type="entry name" value="Amidohydro_3"/>
    <property type="match status" value="1"/>
</dbReference>